<proteinExistence type="inferred from homology"/>
<comment type="cofactor">
    <cofactor evidence="1 8">
        <name>Zn(2+)</name>
        <dbReference type="ChEBI" id="CHEBI:29105"/>
    </cofactor>
</comment>
<gene>
    <name evidence="10" type="ORF">BT67DRAFT_382982</name>
</gene>
<feature type="domain" description="Enoyl reductase (ER)" evidence="9">
    <location>
        <begin position="13"/>
        <end position="373"/>
    </location>
</feature>
<dbReference type="PROSITE" id="PS00059">
    <property type="entry name" value="ADH_ZINC"/>
    <property type="match status" value="1"/>
</dbReference>
<sequence>MATTKVHASILHGIRDLQLEERDLPALGPDDVQVAIKSTGLCGSDLHYFNHFRSGDILVREPLTLGHESAGVVTAVGSAVASLQVGDHVALEVGQPCERCELCRKGRYNICSEMKFRSSAKTYPHVQGTLQDQIIHPARWSHRLPSSVSLELGALVEPLSVALHAAERANLSAGATVLVFGAGTVGLACAAISKVVSASTVVIADIREERVRFAVAHGFADVAIVVPVKRPGTVEARLEFAREVAGMVKSTTYVGSDQLVGEVSATYECTGVEACLQAAIYATGPGGHIMVIGMGNPVQTLPISAAAIREVDLVGVFRYANTYPKVIELLASRNPRLPDLTKLITHRVDGMESIPRAFDMAARVQDEEGKLVIKVMVNMRDNAEVWPGMEQRACQPPAMHV</sequence>
<dbReference type="AlphaFoldDB" id="A0AAN6UIR2"/>
<evidence type="ECO:0000256" key="7">
    <source>
        <dbReference type="ARBA" id="ARBA00023027"/>
    </source>
</evidence>
<dbReference type="GO" id="GO:0006062">
    <property type="term" value="P:sorbitol catabolic process"/>
    <property type="evidence" value="ECO:0007669"/>
    <property type="project" value="TreeGrafter"/>
</dbReference>
<comment type="pathway">
    <text evidence="2">Carbohydrate degradation.</text>
</comment>
<dbReference type="Gene3D" id="3.40.50.720">
    <property type="entry name" value="NAD(P)-binding Rossmann-like Domain"/>
    <property type="match status" value="1"/>
</dbReference>
<dbReference type="GO" id="GO:0008270">
    <property type="term" value="F:zinc ion binding"/>
    <property type="evidence" value="ECO:0007669"/>
    <property type="project" value="InterPro"/>
</dbReference>
<keyword evidence="11" id="KW-1185">Reference proteome</keyword>
<dbReference type="CDD" id="cd05285">
    <property type="entry name" value="sorbitol_DH"/>
    <property type="match status" value="1"/>
</dbReference>
<dbReference type="EMBL" id="MU853412">
    <property type="protein sequence ID" value="KAK4133469.1"/>
    <property type="molecule type" value="Genomic_DNA"/>
</dbReference>
<keyword evidence="7" id="KW-0520">NAD</keyword>
<dbReference type="InterPro" id="IPR002328">
    <property type="entry name" value="ADH_Zn_CS"/>
</dbReference>
<evidence type="ECO:0000256" key="3">
    <source>
        <dbReference type="ARBA" id="ARBA00008072"/>
    </source>
</evidence>
<evidence type="ECO:0000313" key="11">
    <source>
        <dbReference type="Proteomes" id="UP001304895"/>
    </source>
</evidence>
<evidence type="ECO:0000256" key="2">
    <source>
        <dbReference type="ARBA" id="ARBA00004921"/>
    </source>
</evidence>
<dbReference type="Gene3D" id="3.90.180.10">
    <property type="entry name" value="Medium-chain alcohol dehydrogenases, catalytic domain"/>
    <property type="match status" value="1"/>
</dbReference>
<accession>A0AAN6UIR2</accession>
<evidence type="ECO:0000313" key="10">
    <source>
        <dbReference type="EMBL" id="KAK4133469.1"/>
    </source>
</evidence>
<dbReference type="SUPFAM" id="SSF50129">
    <property type="entry name" value="GroES-like"/>
    <property type="match status" value="1"/>
</dbReference>
<dbReference type="InterPro" id="IPR013149">
    <property type="entry name" value="ADH-like_C"/>
</dbReference>
<dbReference type="InterPro" id="IPR020843">
    <property type="entry name" value="ER"/>
</dbReference>
<comment type="similarity">
    <text evidence="3 8">Belongs to the zinc-containing alcohol dehydrogenase family.</text>
</comment>
<reference evidence="10" key="1">
    <citation type="journal article" date="2023" name="Mol. Phylogenet. Evol.">
        <title>Genome-scale phylogeny and comparative genomics of the fungal order Sordariales.</title>
        <authorList>
            <person name="Hensen N."/>
            <person name="Bonometti L."/>
            <person name="Westerberg I."/>
            <person name="Brannstrom I.O."/>
            <person name="Guillou S."/>
            <person name="Cros-Aarteil S."/>
            <person name="Calhoun S."/>
            <person name="Haridas S."/>
            <person name="Kuo A."/>
            <person name="Mondo S."/>
            <person name="Pangilinan J."/>
            <person name="Riley R."/>
            <person name="LaButti K."/>
            <person name="Andreopoulos B."/>
            <person name="Lipzen A."/>
            <person name="Chen C."/>
            <person name="Yan M."/>
            <person name="Daum C."/>
            <person name="Ng V."/>
            <person name="Clum A."/>
            <person name="Steindorff A."/>
            <person name="Ohm R.A."/>
            <person name="Martin F."/>
            <person name="Silar P."/>
            <person name="Natvig D.O."/>
            <person name="Lalanne C."/>
            <person name="Gautier V."/>
            <person name="Ament-Velasquez S.L."/>
            <person name="Kruys A."/>
            <person name="Hutchinson M.I."/>
            <person name="Powell A.J."/>
            <person name="Barry K."/>
            <person name="Miller A.N."/>
            <person name="Grigoriev I.V."/>
            <person name="Debuchy R."/>
            <person name="Gladieux P."/>
            <person name="Hiltunen Thoren M."/>
            <person name="Johannesson H."/>
        </authorList>
    </citation>
    <scope>NUCLEOTIDE SEQUENCE</scope>
    <source>
        <strain evidence="10">CBS 123565</strain>
    </source>
</reference>
<evidence type="ECO:0000259" key="9">
    <source>
        <dbReference type="SMART" id="SM00829"/>
    </source>
</evidence>
<dbReference type="InterPro" id="IPR011032">
    <property type="entry name" value="GroES-like_sf"/>
</dbReference>
<dbReference type="PANTHER" id="PTHR43161:SF25">
    <property type="entry name" value="ALCOHOL DEHYDROGENASE, PUTATIVE (AFU_ORTHOLOGUE AFUA_1G14390)-RELATED"/>
    <property type="match status" value="1"/>
</dbReference>
<dbReference type="InterPro" id="IPR036291">
    <property type="entry name" value="NAD(P)-bd_dom_sf"/>
</dbReference>
<evidence type="ECO:0000256" key="5">
    <source>
        <dbReference type="ARBA" id="ARBA00022833"/>
    </source>
</evidence>
<protein>
    <submittedName>
        <fullName evidence="10">GroES-like protein</fullName>
    </submittedName>
</protein>
<keyword evidence="4 8" id="KW-0479">Metal-binding</keyword>
<dbReference type="SUPFAM" id="SSF51735">
    <property type="entry name" value="NAD(P)-binding Rossmann-fold domains"/>
    <property type="match status" value="1"/>
</dbReference>
<keyword evidence="5 8" id="KW-0862">Zinc</keyword>
<organism evidence="10 11">
    <name type="scientific">Trichocladium antarcticum</name>
    <dbReference type="NCBI Taxonomy" id="1450529"/>
    <lineage>
        <taxon>Eukaryota</taxon>
        <taxon>Fungi</taxon>
        <taxon>Dikarya</taxon>
        <taxon>Ascomycota</taxon>
        <taxon>Pezizomycotina</taxon>
        <taxon>Sordariomycetes</taxon>
        <taxon>Sordariomycetidae</taxon>
        <taxon>Sordariales</taxon>
        <taxon>Chaetomiaceae</taxon>
        <taxon>Trichocladium</taxon>
    </lineage>
</organism>
<evidence type="ECO:0000256" key="4">
    <source>
        <dbReference type="ARBA" id="ARBA00022723"/>
    </source>
</evidence>
<dbReference type="Proteomes" id="UP001304895">
    <property type="component" value="Unassembled WGS sequence"/>
</dbReference>
<dbReference type="InterPro" id="IPR045306">
    <property type="entry name" value="SDH-like"/>
</dbReference>
<name>A0AAN6UIR2_9PEZI</name>
<evidence type="ECO:0000256" key="6">
    <source>
        <dbReference type="ARBA" id="ARBA00023002"/>
    </source>
</evidence>
<dbReference type="Pfam" id="PF08240">
    <property type="entry name" value="ADH_N"/>
    <property type="match status" value="1"/>
</dbReference>
<evidence type="ECO:0000256" key="8">
    <source>
        <dbReference type="RuleBase" id="RU361277"/>
    </source>
</evidence>
<dbReference type="InterPro" id="IPR013154">
    <property type="entry name" value="ADH-like_N"/>
</dbReference>
<keyword evidence="6" id="KW-0560">Oxidoreductase</keyword>
<evidence type="ECO:0000256" key="1">
    <source>
        <dbReference type="ARBA" id="ARBA00001947"/>
    </source>
</evidence>
<dbReference type="SMART" id="SM00829">
    <property type="entry name" value="PKS_ER"/>
    <property type="match status" value="1"/>
</dbReference>
<dbReference type="Pfam" id="PF00107">
    <property type="entry name" value="ADH_zinc_N"/>
    <property type="match status" value="1"/>
</dbReference>
<comment type="caution">
    <text evidence="10">The sequence shown here is derived from an EMBL/GenBank/DDBJ whole genome shotgun (WGS) entry which is preliminary data.</text>
</comment>
<reference evidence="10" key="2">
    <citation type="submission" date="2023-05" db="EMBL/GenBank/DDBJ databases">
        <authorList>
            <consortium name="Lawrence Berkeley National Laboratory"/>
            <person name="Steindorff A."/>
            <person name="Hensen N."/>
            <person name="Bonometti L."/>
            <person name="Westerberg I."/>
            <person name="Brannstrom I.O."/>
            <person name="Guillou S."/>
            <person name="Cros-Aarteil S."/>
            <person name="Calhoun S."/>
            <person name="Haridas S."/>
            <person name="Kuo A."/>
            <person name="Mondo S."/>
            <person name="Pangilinan J."/>
            <person name="Riley R."/>
            <person name="Labutti K."/>
            <person name="Andreopoulos B."/>
            <person name="Lipzen A."/>
            <person name="Chen C."/>
            <person name="Yanf M."/>
            <person name="Daum C."/>
            <person name="Ng V."/>
            <person name="Clum A."/>
            <person name="Ohm R."/>
            <person name="Martin F."/>
            <person name="Silar P."/>
            <person name="Natvig D."/>
            <person name="Lalanne C."/>
            <person name="Gautier V."/>
            <person name="Ament-Velasquez S.L."/>
            <person name="Kruys A."/>
            <person name="Hutchinson M.I."/>
            <person name="Powell A.J."/>
            <person name="Barry K."/>
            <person name="Miller A.N."/>
            <person name="Grigoriev I.V."/>
            <person name="Debuchy R."/>
            <person name="Gladieux P."/>
            <person name="Thoren M.H."/>
            <person name="Johannesson H."/>
        </authorList>
    </citation>
    <scope>NUCLEOTIDE SEQUENCE</scope>
    <source>
        <strain evidence="10">CBS 123565</strain>
    </source>
</reference>
<dbReference type="GO" id="GO:0003939">
    <property type="term" value="F:L-iditol 2-dehydrogenase (NAD+) activity"/>
    <property type="evidence" value="ECO:0007669"/>
    <property type="project" value="TreeGrafter"/>
</dbReference>
<dbReference type="PANTHER" id="PTHR43161">
    <property type="entry name" value="SORBITOL DEHYDROGENASE"/>
    <property type="match status" value="1"/>
</dbReference>